<feature type="compositionally biased region" description="Polar residues" evidence="2">
    <location>
        <begin position="962"/>
        <end position="971"/>
    </location>
</feature>
<dbReference type="PANTHER" id="PTHR47236:SF4">
    <property type="entry name" value="GENE 9195-RELATED"/>
    <property type="match status" value="1"/>
</dbReference>
<feature type="region of interest" description="Disordered" evidence="2">
    <location>
        <begin position="1525"/>
        <end position="1545"/>
    </location>
</feature>
<evidence type="ECO:0000313" key="3">
    <source>
        <dbReference type="EMBL" id="CAE0361510.1"/>
    </source>
</evidence>
<feature type="coiled-coil region" evidence="1">
    <location>
        <begin position="725"/>
        <end position="760"/>
    </location>
</feature>
<proteinExistence type="predicted"/>
<evidence type="ECO:0000256" key="1">
    <source>
        <dbReference type="SAM" id="Coils"/>
    </source>
</evidence>
<evidence type="ECO:0000256" key="2">
    <source>
        <dbReference type="SAM" id="MobiDB-lite"/>
    </source>
</evidence>
<organism evidence="3">
    <name type="scientific">Aureoumbra lagunensis</name>
    <dbReference type="NCBI Taxonomy" id="44058"/>
    <lineage>
        <taxon>Eukaryota</taxon>
        <taxon>Sar</taxon>
        <taxon>Stramenopiles</taxon>
        <taxon>Ochrophyta</taxon>
        <taxon>Pelagophyceae</taxon>
        <taxon>Pelagomonadales</taxon>
        <taxon>Aureoumbra</taxon>
    </lineage>
</organism>
<feature type="region of interest" description="Disordered" evidence="2">
    <location>
        <begin position="491"/>
        <end position="528"/>
    </location>
</feature>
<name>A0A7S3JS12_9STRA</name>
<accession>A0A7S3JS12</accession>
<sequence>MQAAVDAADAEAEAFRNIGDIEAADAAERKKIELEAVAESAQQRLIQNRQAQGNCETEDGDDVSHIAGPCEHRDKETKRRAEALRVVHAQELSALQAKLADSAQRSRDELNARLAKRKAKRAVTSPKSDKEIEKAEIESKAVLEQQLLAERVAALEGLLTGQRLETKSGFTATEAAARAQADADRDAAKNQADALAAAQERIEALENELSNKRSEKQTELAAKGLTEISNEILEYEDEANRLAARAAERERDAALFNSELHATLEAARLGAIADCSSADVDSSIEDNDEAARRRENVLAKLKAKHEAAQEALDLYLQSEEQHRLARRAELKAKKRKAGEEVQDDSDESDLKEDATVTDVENVRRAALAAQQKAEEIETESLFQTIEKLEQERYDKILALKESSEKKRAEKRAQIIAKFKGAARAAELKKNEAEYQAKMEEELAQLHSAHAKNIVSTIKDHEAIKAAADAAASQLEELKCIEDDQRRALEDSLKQRRDREKNKLKERLAARSAAKKDQQDNTKHFDKDDATQLLNEEKELYAKLDAELDARDETSRREAEIEAASRYAAVAATVVEAQSQEEAAADVCKQAEEISKNARERLDALREAREKQRAASLLEEEADTEAFKLEEDAAQREIEIAQRAATQRAAVEAARAKAQAAKRIAEQRAVQAAKFVEEEEKDNAARLQRENEEKAAQRRMSVLKMDAARETARRASVLETEQIDKKAKLQRRLEAKKAKIAEAKKAKIAEADRARTALRAKHDSDSKELIRRLESTRSLIISDYAWAPEIQQRLQDYVGGSDDPLAPSLDDIAIVLEEAFSQGIVPSHETGRAVETILQRRHALEAAKLRAEQFHERSTIIADALNKILDEKAHKRAEILARDMSQEEKTAAFEDLEGEFLVKQKTAQFEAVATLDDDHLAAEAELRRNQTSQVFELIRKLDAVPTQVVQSLAAKSELGGMSVLSNDSTTIGEESKADGRSSMSEADMAAAQQAEIAALQEHLAAEKQAKLERIEAERKAAEEEARQQHLAKLAELEKEQQAAMQREREAAERQLEAEREKLRRELAENILKANAETNEEKRKQLVTNFEEEHERATKEIEAQQQERRRALKDRLAQRRKSKVMQQEADLNATMKQKEAEAKRKEKEVAQQLELAAEVKQQEVAVALEQFQKGKRESSRWSLLKAGVQAKLHEQKSQQTTKRLQFSLPPQNDEMQIQKHLQFSLPTPSEKDFATPHAAMTPHGFPPVTPAMTVRSGFFPGAGTSSQRDPAVMEFRQKLDRIETLIGKLSAAQAQIEAGQSLSGSVNIPQSPKSIKSQGIDNDQSVGGKINGYHDAEDPVPEADLIEISRDRLSPTKAQRLVMAEKLLKCLGLGGSVKLKVAESLPGNMNWENNAFRNSYQYDSDSGDLYLHIKRLNTYGDIALVLVHAISHLKTRDFDDDSSPQFQAEFHRNFKTAMQTLVKLQTESLTENTTAAPPPLAPLQIAPTANKPEFYQRESINDRIRAYAQASGYPNLAEYMSRYENTTSSVANESQQRPTLDLSNPNSARDLVSTANQQLSEREMAEQAAAAKEKEDLKRRLDERKRGRSRNGSKSPSLKNKDDKSSSMSKKK</sequence>
<feature type="coiled-coil region" evidence="1">
    <location>
        <begin position="587"/>
        <end position="620"/>
    </location>
</feature>
<keyword evidence="1" id="KW-0175">Coiled coil</keyword>
<feature type="coiled-coil region" evidence="1">
    <location>
        <begin position="647"/>
        <end position="696"/>
    </location>
</feature>
<feature type="region of interest" description="Disordered" evidence="2">
    <location>
        <begin position="1561"/>
        <end position="1610"/>
    </location>
</feature>
<feature type="region of interest" description="Disordered" evidence="2">
    <location>
        <begin position="331"/>
        <end position="352"/>
    </location>
</feature>
<feature type="region of interest" description="Disordered" evidence="2">
    <location>
        <begin position="49"/>
        <end position="75"/>
    </location>
</feature>
<feature type="compositionally biased region" description="Basic and acidic residues" evidence="2">
    <location>
        <begin position="1561"/>
        <end position="1583"/>
    </location>
</feature>
<dbReference type="PANTHER" id="PTHR47236">
    <property type="entry name" value="GENE, 32742-RELATED-RELATED"/>
    <property type="match status" value="1"/>
</dbReference>
<dbReference type="EMBL" id="HBIJ01003241">
    <property type="protein sequence ID" value="CAE0361510.1"/>
    <property type="molecule type" value="Transcribed_RNA"/>
</dbReference>
<feature type="region of interest" description="Disordered" evidence="2">
    <location>
        <begin position="961"/>
        <end position="984"/>
    </location>
</feature>
<gene>
    <name evidence="3" type="ORF">ALAG00032_LOCUS2243</name>
</gene>
<feature type="region of interest" description="Disordered" evidence="2">
    <location>
        <begin position="1093"/>
        <end position="1141"/>
    </location>
</feature>
<feature type="compositionally biased region" description="Acidic residues" evidence="2">
    <location>
        <begin position="340"/>
        <end position="350"/>
    </location>
</feature>
<reference evidence="3" key="1">
    <citation type="submission" date="2021-01" db="EMBL/GenBank/DDBJ databases">
        <authorList>
            <person name="Corre E."/>
            <person name="Pelletier E."/>
            <person name="Niang G."/>
            <person name="Scheremetjew M."/>
            <person name="Finn R."/>
            <person name="Kale V."/>
            <person name="Holt S."/>
            <person name="Cochrane G."/>
            <person name="Meng A."/>
            <person name="Brown T."/>
            <person name="Cohen L."/>
        </authorList>
    </citation>
    <scope>NUCLEOTIDE SEQUENCE</scope>
    <source>
        <strain evidence="3">CCMP1510</strain>
    </source>
</reference>
<feature type="coiled-coil region" evidence="1">
    <location>
        <begin position="178"/>
        <end position="252"/>
    </location>
</feature>
<feature type="compositionally biased region" description="Basic and acidic residues" evidence="2">
    <location>
        <begin position="1093"/>
        <end position="1115"/>
    </location>
</feature>
<protein>
    <submittedName>
        <fullName evidence="3">Uncharacterized protein</fullName>
    </submittedName>
</protein>